<gene>
    <name evidence="1" type="ORF">C5F50_06590</name>
</gene>
<keyword evidence="2" id="KW-1185">Reference proteome</keyword>
<dbReference type="OrthoDB" id="3051at2157"/>
<organism evidence="1 2">
    <name type="scientific">Nitrosopumilus ureiphilus</name>
    <dbReference type="NCBI Taxonomy" id="1470067"/>
    <lineage>
        <taxon>Archaea</taxon>
        <taxon>Nitrososphaerota</taxon>
        <taxon>Nitrososphaeria</taxon>
        <taxon>Nitrosopumilales</taxon>
        <taxon>Nitrosopumilaceae</taxon>
        <taxon>Nitrosopumilus</taxon>
    </lineage>
</organism>
<dbReference type="RefSeq" id="WP_179370640.1">
    <property type="nucleotide sequence ID" value="NZ_CP026995.1"/>
</dbReference>
<dbReference type="AlphaFoldDB" id="A0A7D5R369"/>
<reference evidence="1 2" key="1">
    <citation type="submission" date="2018-02" db="EMBL/GenBank/DDBJ databases">
        <title>Complete genome of Nitrosopumilus ureaphilus PS0.</title>
        <authorList>
            <person name="Qin W."/>
            <person name="Zheng Y."/>
            <person name="Stahl D.A."/>
        </authorList>
    </citation>
    <scope>NUCLEOTIDE SEQUENCE [LARGE SCALE GENOMIC DNA]</scope>
    <source>
        <strain evidence="1 2">PS0</strain>
    </source>
</reference>
<protein>
    <submittedName>
        <fullName evidence="1">Uncharacterized protein</fullName>
    </submittedName>
</protein>
<name>A0A7D5R369_9ARCH</name>
<accession>A0A7D5R369</accession>
<dbReference type="Proteomes" id="UP000509478">
    <property type="component" value="Chromosome"/>
</dbReference>
<proteinExistence type="predicted"/>
<dbReference type="GeneID" id="56067747"/>
<evidence type="ECO:0000313" key="2">
    <source>
        <dbReference type="Proteomes" id="UP000509478"/>
    </source>
</evidence>
<sequence length="402" mass="45988">MEEKDNSIIFRSYGFENDDRCKTIVKIESDYMDRLGIKEGDIVKVTGKDSAMAFCFSLNQEELEKAESQDLPIEYLNPDHEEIEYPRVIMSSPVHCNACPSGRLRLIKLEKLSTSDFKNQIPEANIVTFGTMKFAENAMPGYKDNIDFSSLFGQIVKKQERVNTSFFPDFAQKHQRTSRGGRSHPPNFSSIIINVKPEDHNFWLVTKNTKFEFQDIPMDEFKGKATKPEALSFLKTIPIPHKFHVLDTEIVFTSLEVFENTMKLRWYSFQRIKLPENIFSNPSKANEITMQMSHESAELTIEIRDDLGNVYADGLSIGGGGSSGPDPTTNEMILDHSGEYRFHSTLNPKAKEISIIVKEIMWIKRNRRDMPTPTTPPNMGQMTESHPTLSVLEGPWEFKIIL</sequence>
<dbReference type="KEGG" id="nue:C5F50_06590"/>
<dbReference type="SUPFAM" id="SSF50692">
    <property type="entry name" value="ADC-like"/>
    <property type="match status" value="1"/>
</dbReference>
<dbReference type="Gene3D" id="2.40.40.20">
    <property type="match status" value="1"/>
</dbReference>
<evidence type="ECO:0000313" key="1">
    <source>
        <dbReference type="EMBL" id="QLH06780.1"/>
    </source>
</evidence>
<dbReference type="EMBL" id="CP026995">
    <property type="protein sequence ID" value="QLH06780.1"/>
    <property type="molecule type" value="Genomic_DNA"/>
</dbReference>
<dbReference type="InterPro" id="IPR009010">
    <property type="entry name" value="Asp_de-COase-like_dom_sf"/>
</dbReference>